<feature type="region of interest" description="Disordered" evidence="1">
    <location>
        <begin position="18"/>
        <end position="44"/>
    </location>
</feature>
<dbReference type="Proteomes" id="UP000645828">
    <property type="component" value="Unassembled WGS sequence"/>
</dbReference>
<evidence type="ECO:0000313" key="2">
    <source>
        <dbReference type="EMBL" id="CAD7671987.1"/>
    </source>
</evidence>
<dbReference type="PANTHER" id="PTHR12416">
    <property type="entry name" value="RRNA-PROCESSING PROTEIN UTP23 HOMOLOG"/>
    <property type="match status" value="1"/>
</dbReference>
<reference evidence="2" key="1">
    <citation type="submission" date="2020-12" db="EMBL/GenBank/DDBJ databases">
        <authorList>
            <consortium name="Molecular Ecology Group"/>
        </authorList>
    </citation>
    <scope>NUCLEOTIDE SEQUENCE</scope>
    <source>
        <strain evidence="2">TBG_1078</strain>
    </source>
</reference>
<evidence type="ECO:0000313" key="3">
    <source>
        <dbReference type="Proteomes" id="UP000645828"/>
    </source>
</evidence>
<protein>
    <submittedName>
        <fullName evidence="2">(raccoon dog) hypothetical protein</fullName>
    </submittedName>
</protein>
<proteinExistence type="predicted"/>
<feature type="compositionally biased region" description="Basic and acidic residues" evidence="1">
    <location>
        <begin position="22"/>
        <end position="44"/>
    </location>
</feature>
<gene>
    <name evidence="2" type="ORF">NYPRO_LOCUS4782</name>
</gene>
<dbReference type="EMBL" id="CAJHUB010000664">
    <property type="protein sequence ID" value="CAD7671987.1"/>
    <property type="molecule type" value="Genomic_DNA"/>
</dbReference>
<name>A0A811Y4Z9_NYCPR</name>
<accession>A0A811Y4Z9</accession>
<comment type="caution">
    <text evidence="2">The sequence shown here is derived from an EMBL/GenBank/DDBJ whole genome shotgun (WGS) entry which is preliminary data.</text>
</comment>
<evidence type="ECO:0000256" key="1">
    <source>
        <dbReference type="SAM" id="MobiDB-lite"/>
    </source>
</evidence>
<sequence>MEKQKKASKYLTMKQMLSPLDQKLKEKDRVKSKKKDPSALKQKEVSQHPPCLFFPYHTQLGPHDLILVDTNFINFSIKVKLDLVQSMMGHLYARIAKGPRFERLPCTHKGTYCCIVATVDWNQKIPRVPISYISNYRYNKGWMPDDSAAPDSNF</sequence>
<organism evidence="2 3">
    <name type="scientific">Nyctereutes procyonoides</name>
    <name type="common">Raccoon dog</name>
    <name type="synonym">Canis procyonoides</name>
    <dbReference type="NCBI Taxonomy" id="34880"/>
    <lineage>
        <taxon>Eukaryota</taxon>
        <taxon>Metazoa</taxon>
        <taxon>Chordata</taxon>
        <taxon>Craniata</taxon>
        <taxon>Vertebrata</taxon>
        <taxon>Euteleostomi</taxon>
        <taxon>Mammalia</taxon>
        <taxon>Eutheria</taxon>
        <taxon>Laurasiatheria</taxon>
        <taxon>Carnivora</taxon>
        <taxon>Caniformia</taxon>
        <taxon>Canidae</taxon>
        <taxon>Nyctereutes</taxon>
    </lineage>
</organism>
<dbReference type="AlphaFoldDB" id="A0A811Y4Z9"/>
<keyword evidence="3" id="KW-1185">Reference proteome</keyword>